<dbReference type="RefSeq" id="WP_202892981.1">
    <property type="nucleotide sequence ID" value="NZ_JACHMY010000001.1"/>
</dbReference>
<proteinExistence type="predicted"/>
<keyword evidence="3" id="KW-1185">Reference proteome</keyword>
<evidence type="ECO:0000256" key="1">
    <source>
        <dbReference type="SAM" id="MobiDB-lite"/>
    </source>
</evidence>
<sequence length="128" mass="13169">MLIRAAEVADTVRDADRFVIAAGSRPVVPSPIAESGLPYETSDSVMRIDELPPAMVVVGGALEDETGFRPARFAGLMTGDRSGGNPNPSDGNWSPTTISLPGAVPDGASRPCAGDSPGRVRGVDQVPP</sequence>
<dbReference type="InterPro" id="IPR036188">
    <property type="entry name" value="FAD/NAD-bd_sf"/>
</dbReference>
<dbReference type="AlphaFoldDB" id="A0A7W9J648"/>
<name>A0A7W9J648_9ACTN</name>
<feature type="region of interest" description="Disordered" evidence="1">
    <location>
        <begin position="74"/>
        <end position="128"/>
    </location>
</feature>
<gene>
    <name evidence="2" type="ORF">HDA39_002574</name>
</gene>
<evidence type="ECO:0008006" key="4">
    <source>
        <dbReference type="Google" id="ProtNLM"/>
    </source>
</evidence>
<evidence type="ECO:0000313" key="2">
    <source>
        <dbReference type="EMBL" id="MBB5835840.1"/>
    </source>
</evidence>
<dbReference type="Gene3D" id="3.50.50.60">
    <property type="entry name" value="FAD/NAD(P)-binding domain"/>
    <property type="match status" value="1"/>
</dbReference>
<organism evidence="2 3">
    <name type="scientific">Kribbella italica</name>
    <dbReference type="NCBI Taxonomy" id="1540520"/>
    <lineage>
        <taxon>Bacteria</taxon>
        <taxon>Bacillati</taxon>
        <taxon>Actinomycetota</taxon>
        <taxon>Actinomycetes</taxon>
        <taxon>Propionibacteriales</taxon>
        <taxon>Kribbellaceae</taxon>
        <taxon>Kribbella</taxon>
    </lineage>
</organism>
<accession>A0A7W9J648</accession>
<dbReference type="EMBL" id="JACHMY010000001">
    <property type="protein sequence ID" value="MBB5835840.1"/>
    <property type="molecule type" value="Genomic_DNA"/>
</dbReference>
<reference evidence="2 3" key="1">
    <citation type="submission" date="2020-08" db="EMBL/GenBank/DDBJ databases">
        <title>Sequencing the genomes of 1000 actinobacteria strains.</title>
        <authorList>
            <person name="Klenk H.-P."/>
        </authorList>
    </citation>
    <scope>NUCLEOTIDE SEQUENCE [LARGE SCALE GENOMIC DNA]</scope>
    <source>
        <strain evidence="2 3">DSM 28967</strain>
    </source>
</reference>
<protein>
    <recommendedName>
        <fullName evidence="4">FAD/NAD(P)-binding domain-containing protein</fullName>
    </recommendedName>
</protein>
<comment type="caution">
    <text evidence="2">The sequence shown here is derived from an EMBL/GenBank/DDBJ whole genome shotgun (WGS) entry which is preliminary data.</text>
</comment>
<feature type="compositionally biased region" description="Polar residues" evidence="1">
    <location>
        <begin position="84"/>
        <end position="99"/>
    </location>
</feature>
<dbReference type="Proteomes" id="UP000549971">
    <property type="component" value="Unassembled WGS sequence"/>
</dbReference>
<evidence type="ECO:0000313" key="3">
    <source>
        <dbReference type="Proteomes" id="UP000549971"/>
    </source>
</evidence>